<accession>A0A6H5J8Q5</accession>
<feature type="non-terminal residue" evidence="3">
    <location>
        <position position="1"/>
    </location>
</feature>
<evidence type="ECO:0000256" key="1">
    <source>
        <dbReference type="SAM" id="MobiDB-lite"/>
    </source>
</evidence>
<reference evidence="3 4" key="1">
    <citation type="submission" date="2020-02" db="EMBL/GenBank/DDBJ databases">
        <authorList>
            <person name="Ferguson B K."/>
        </authorList>
    </citation>
    <scope>NUCLEOTIDE SEQUENCE [LARGE SCALE GENOMIC DNA]</scope>
</reference>
<feature type="region of interest" description="Disordered" evidence="1">
    <location>
        <begin position="55"/>
        <end position="95"/>
    </location>
</feature>
<gene>
    <name evidence="3" type="ORF">TBRA_LOCUS16555</name>
</gene>
<dbReference type="Pfam" id="PF20700">
    <property type="entry name" value="Mutator"/>
    <property type="match status" value="1"/>
</dbReference>
<sequence>IFRATRRYLKKHKIAVHDGREPFECGKCHKSFGEKVNRFTRCNHRLTRQLVDIVPTPSTREHQRQHSHRPALQQPVPAAHRHLQPPNRTTPPKKATHCIRTRLADSAVGRRLQASISASTNFRNKSKKKNFVDFVQRRNLLKTRGQVYLCGDLLLDVVLRTTVSTSGKGDNWKHEYTSDPVHRYLELHYRSKSLLYRRFRRGSRPFVGNCSLVPAVAKGAAEPRLLACSDLFYFLRYVFVRRQEVCKKSHRVDGKTGPCRSTIFSPAPPTPPPSRKIIQLTAQRGMLHSGFGPTQMNKFFSVLQLPNINEKVLKSHERIVGPIVELVAEESCLKAADLERTLTIENKNRAVDKFWTDVSYVVDDENRVPYVNQIEENQSRLITEIYLHETDTFNCSAIIGLSSTCNS</sequence>
<dbReference type="Proteomes" id="UP000479190">
    <property type="component" value="Unassembled WGS sequence"/>
</dbReference>
<evidence type="ECO:0000313" key="3">
    <source>
        <dbReference type="EMBL" id="CAB0044998.1"/>
    </source>
</evidence>
<protein>
    <recommendedName>
        <fullName evidence="2">Mutator-like transposase domain-containing protein</fullName>
    </recommendedName>
</protein>
<organism evidence="3 4">
    <name type="scientific">Trichogramma brassicae</name>
    <dbReference type="NCBI Taxonomy" id="86971"/>
    <lineage>
        <taxon>Eukaryota</taxon>
        <taxon>Metazoa</taxon>
        <taxon>Ecdysozoa</taxon>
        <taxon>Arthropoda</taxon>
        <taxon>Hexapoda</taxon>
        <taxon>Insecta</taxon>
        <taxon>Pterygota</taxon>
        <taxon>Neoptera</taxon>
        <taxon>Endopterygota</taxon>
        <taxon>Hymenoptera</taxon>
        <taxon>Apocrita</taxon>
        <taxon>Proctotrupomorpha</taxon>
        <taxon>Chalcidoidea</taxon>
        <taxon>Trichogrammatidae</taxon>
        <taxon>Trichogramma</taxon>
    </lineage>
</organism>
<evidence type="ECO:0000313" key="4">
    <source>
        <dbReference type="Proteomes" id="UP000479190"/>
    </source>
</evidence>
<dbReference type="OrthoDB" id="7698403at2759"/>
<dbReference type="InterPro" id="IPR049012">
    <property type="entry name" value="Mutator_transp_dom"/>
</dbReference>
<feature type="domain" description="Mutator-like transposase" evidence="2">
    <location>
        <begin position="282"/>
        <end position="356"/>
    </location>
</feature>
<dbReference type="EMBL" id="CADCXV010001515">
    <property type="protein sequence ID" value="CAB0044998.1"/>
    <property type="molecule type" value="Genomic_DNA"/>
</dbReference>
<proteinExistence type="predicted"/>
<dbReference type="AlphaFoldDB" id="A0A6H5J8Q5"/>
<keyword evidence="4" id="KW-1185">Reference proteome</keyword>
<name>A0A6H5J8Q5_9HYME</name>
<evidence type="ECO:0000259" key="2">
    <source>
        <dbReference type="Pfam" id="PF20700"/>
    </source>
</evidence>